<evidence type="ECO:0000259" key="1">
    <source>
        <dbReference type="Pfam" id="PF08765"/>
    </source>
</evidence>
<name>A0ABU0W8K8_9GAMM</name>
<dbReference type="SUPFAM" id="SSF46689">
    <property type="entry name" value="Homeodomain-like"/>
    <property type="match status" value="1"/>
</dbReference>
<dbReference type="RefSeq" id="WP_306727814.1">
    <property type="nucleotide sequence ID" value="NZ_JAVDDT010000002.1"/>
</dbReference>
<sequence length="98" mass="11074">MRSSDDPRMALLERFHPDHSPLVALGLEVGPDALDAVLRHLGPGKPHVPDRDAFWVGLERELRDERIRVEFDGANVGELAERYGLSPRWVRQILAGKK</sequence>
<evidence type="ECO:0000313" key="2">
    <source>
        <dbReference type="EMBL" id="MDQ2069330.1"/>
    </source>
</evidence>
<dbReference type="InterPro" id="IPR009057">
    <property type="entry name" value="Homeodomain-like_sf"/>
</dbReference>
<dbReference type="InterPro" id="IPR014875">
    <property type="entry name" value="Mor_transcription_activator"/>
</dbReference>
<evidence type="ECO:0000313" key="3">
    <source>
        <dbReference type="Proteomes" id="UP001239019"/>
    </source>
</evidence>
<dbReference type="Gene3D" id="1.10.10.60">
    <property type="entry name" value="Homeodomain-like"/>
    <property type="match status" value="1"/>
</dbReference>
<dbReference type="Pfam" id="PF08765">
    <property type="entry name" value="Mor"/>
    <property type="match status" value="1"/>
</dbReference>
<accession>A0ABU0W8K8</accession>
<comment type="caution">
    <text evidence="2">The sequence shown here is derived from an EMBL/GenBank/DDBJ whole genome shotgun (WGS) entry which is preliminary data.</text>
</comment>
<proteinExistence type="predicted"/>
<dbReference type="Proteomes" id="UP001239019">
    <property type="component" value="Unassembled WGS sequence"/>
</dbReference>
<keyword evidence="3" id="KW-1185">Reference proteome</keyword>
<protein>
    <submittedName>
        <fullName evidence="2">Mor transcription activator family protein</fullName>
    </submittedName>
</protein>
<feature type="domain" description="Mor transcription activator" evidence="1">
    <location>
        <begin position="28"/>
        <end position="95"/>
    </location>
</feature>
<reference evidence="2 3" key="1">
    <citation type="submission" date="2023-08" db="EMBL/GenBank/DDBJ databases">
        <title>Whole-genome sequencing of halo(alkali)philic microorganisms from hypersaline lakes.</title>
        <authorList>
            <person name="Sorokin D.Y."/>
            <person name="Abbas B."/>
            <person name="Merkel A.Y."/>
        </authorList>
    </citation>
    <scope>NUCLEOTIDE SEQUENCE [LARGE SCALE GENOMIC DNA]</scope>
    <source>
        <strain evidence="2 3">AB-CW4</strain>
    </source>
</reference>
<organism evidence="2 3">
    <name type="scientific">Natronospira bacteriovora</name>
    <dbReference type="NCBI Taxonomy" id="3069753"/>
    <lineage>
        <taxon>Bacteria</taxon>
        <taxon>Pseudomonadati</taxon>
        <taxon>Pseudomonadota</taxon>
        <taxon>Gammaproteobacteria</taxon>
        <taxon>Natronospirales</taxon>
        <taxon>Natronospiraceae</taxon>
        <taxon>Natronospira</taxon>
    </lineage>
</organism>
<dbReference type="EMBL" id="JAVDDT010000002">
    <property type="protein sequence ID" value="MDQ2069330.1"/>
    <property type="molecule type" value="Genomic_DNA"/>
</dbReference>
<gene>
    <name evidence="2" type="ORF">RBH19_05555</name>
</gene>